<dbReference type="FunFam" id="1.20.920.30:FF:000005">
    <property type="entry name" value="Dynein, axonemal, heavy chain 2"/>
    <property type="match status" value="1"/>
</dbReference>
<dbReference type="InterPro" id="IPR024317">
    <property type="entry name" value="Dynein_heavy_chain_D4_dom"/>
</dbReference>
<evidence type="ECO:0000256" key="1">
    <source>
        <dbReference type="ARBA" id="ARBA00004230"/>
    </source>
</evidence>
<keyword evidence="12" id="KW-0505">Motor protein</keyword>
<dbReference type="FunFam" id="3.40.50.300:FF:000362">
    <property type="entry name" value="Dynein, axonemal, heavy chain 6"/>
    <property type="match status" value="1"/>
</dbReference>
<comment type="similarity">
    <text evidence="3">Belongs to the dynein heavy chain family.</text>
</comment>
<evidence type="ECO:0000256" key="3">
    <source>
        <dbReference type="ARBA" id="ARBA00008887"/>
    </source>
</evidence>
<organism evidence="19">
    <name type="scientific">Thrips palmi</name>
    <name type="common">Melon thrips</name>
    <dbReference type="NCBI Taxonomy" id="161013"/>
    <lineage>
        <taxon>Eukaryota</taxon>
        <taxon>Metazoa</taxon>
        <taxon>Ecdysozoa</taxon>
        <taxon>Arthropoda</taxon>
        <taxon>Hexapoda</taxon>
        <taxon>Insecta</taxon>
        <taxon>Pterygota</taxon>
        <taxon>Neoptera</taxon>
        <taxon>Paraneoptera</taxon>
        <taxon>Thysanoptera</taxon>
        <taxon>Terebrantia</taxon>
        <taxon>Thripoidea</taxon>
        <taxon>Thripidae</taxon>
        <taxon>Thrips</taxon>
    </lineage>
</organism>
<keyword evidence="7" id="KW-0067">ATP-binding</keyword>
<dbReference type="Gene3D" id="1.10.472.130">
    <property type="match status" value="1"/>
</dbReference>
<dbReference type="Gene3D" id="1.20.920.20">
    <property type="match status" value="1"/>
</dbReference>
<dbReference type="Gene3D" id="3.40.50.300">
    <property type="entry name" value="P-loop containing nucleotide triphosphate hydrolases"/>
    <property type="match status" value="5"/>
</dbReference>
<evidence type="ECO:0000256" key="6">
    <source>
        <dbReference type="ARBA" id="ARBA00022741"/>
    </source>
</evidence>
<keyword evidence="4" id="KW-0963">Cytoplasm</keyword>
<dbReference type="FunFam" id="3.40.50.300:FF:000044">
    <property type="entry name" value="Dynein heavy chain 5, axonemal"/>
    <property type="match status" value="1"/>
</dbReference>
<dbReference type="GO" id="GO:0008569">
    <property type="term" value="F:minus-end-directed microtubule motor activity"/>
    <property type="evidence" value="ECO:0007669"/>
    <property type="project" value="InterPro"/>
</dbReference>
<evidence type="ECO:0000256" key="10">
    <source>
        <dbReference type="ARBA" id="ARBA00023054"/>
    </source>
</evidence>
<keyword evidence="13" id="KW-0206">Cytoskeleton</keyword>
<dbReference type="InterPro" id="IPR043160">
    <property type="entry name" value="Dynein_C_barrel"/>
</dbReference>
<dbReference type="Pfam" id="PF12777">
    <property type="entry name" value="MT"/>
    <property type="match status" value="1"/>
</dbReference>
<dbReference type="Gene3D" id="3.10.490.20">
    <property type="match status" value="1"/>
</dbReference>
<dbReference type="InterPro" id="IPR013602">
    <property type="entry name" value="Dynein_heavy_linker"/>
</dbReference>
<evidence type="ECO:0000313" key="18">
    <source>
        <dbReference type="Proteomes" id="UP000515158"/>
    </source>
</evidence>
<keyword evidence="10 15" id="KW-0175">Coiled coil</keyword>
<keyword evidence="11" id="KW-0969">Cilium</keyword>
<evidence type="ECO:0000256" key="16">
    <source>
        <dbReference type="SAM" id="MobiDB-lite"/>
    </source>
</evidence>
<name>A0A6P8ZXZ1_THRPL</name>
<feature type="domain" description="AAA+ ATPase" evidence="17">
    <location>
        <begin position="1350"/>
        <end position="1489"/>
    </location>
</feature>
<evidence type="ECO:0000256" key="2">
    <source>
        <dbReference type="ARBA" id="ARBA00004430"/>
    </source>
</evidence>
<dbReference type="Pfam" id="PF17857">
    <property type="entry name" value="AAA_lid_1"/>
    <property type="match status" value="1"/>
</dbReference>
<dbReference type="SUPFAM" id="SSF57997">
    <property type="entry name" value="Tropomyosin"/>
    <property type="match status" value="1"/>
</dbReference>
<dbReference type="FunFam" id="1.10.8.710:FF:000004">
    <property type="entry name" value="Dynein axonemal heavy chain 6"/>
    <property type="match status" value="1"/>
</dbReference>
<keyword evidence="18" id="KW-1185">Reference proteome</keyword>
<dbReference type="Gene3D" id="1.20.58.1120">
    <property type="match status" value="1"/>
</dbReference>
<dbReference type="Pfam" id="PF12774">
    <property type="entry name" value="AAA_6"/>
    <property type="match status" value="1"/>
</dbReference>
<dbReference type="Gene3D" id="1.10.287.2620">
    <property type="match status" value="1"/>
</dbReference>
<dbReference type="InterPro" id="IPR042228">
    <property type="entry name" value="Dynein_linker_3"/>
</dbReference>
<dbReference type="InterPro" id="IPR003593">
    <property type="entry name" value="AAA+_ATPase"/>
</dbReference>
<dbReference type="OrthoDB" id="5593012at2759"/>
<keyword evidence="14" id="KW-0966">Cell projection</keyword>
<dbReference type="InterPro" id="IPR041658">
    <property type="entry name" value="AAA_lid_11"/>
</dbReference>
<dbReference type="InterPro" id="IPR035699">
    <property type="entry name" value="AAA_6"/>
</dbReference>
<evidence type="ECO:0000256" key="7">
    <source>
        <dbReference type="ARBA" id="ARBA00022840"/>
    </source>
</evidence>
<dbReference type="PANTHER" id="PTHR22878:SF73">
    <property type="entry name" value="DYNEIN AXONEMAL HEAVY CHAIN 1"/>
    <property type="match status" value="1"/>
</dbReference>
<dbReference type="KEGG" id="tpal:117650789"/>
<dbReference type="Pfam" id="PF12780">
    <property type="entry name" value="AAA_8"/>
    <property type="match status" value="1"/>
</dbReference>
<feature type="domain" description="AAA+ ATPase" evidence="17">
    <location>
        <begin position="1961"/>
        <end position="2109"/>
    </location>
</feature>
<gene>
    <name evidence="19" type="primary">LOC117650789</name>
</gene>
<dbReference type="InterPro" id="IPR043157">
    <property type="entry name" value="Dynein_AAA1S"/>
</dbReference>
<dbReference type="Pfam" id="PF17852">
    <property type="entry name" value="Dynein_AAA_lid"/>
    <property type="match status" value="1"/>
</dbReference>
<dbReference type="FunFam" id="1.20.58.1120:FF:000001">
    <property type="entry name" value="dynein heavy chain 2, axonemal"/>
    <property type="match status" value="1"/>
</dbReference>
<evidence type="ECO:0000259" key="17">
    <source>
        <dbReference type="SMART" id="SM00382"/>
    </source>
</evidence>
<dbReference type="InterPro" id="IPR004273">
    <property type="entry name" value="Dynein_heavy_D6_P-loop"/>
</dbReference>
<feature type="coiled-coil region" evidence="15">
    <location>
        <begin position="2777"/>
        <end position="2846"/>
    </location>
</feature>
<dbReference type="FunFam" id="1.10.8.720:FF:000001">
    <property type="entry name" value="dynein heavy chain 7, axonemal"/>
    <property type="match status" value="1"/>
</dbReference>
<dbReference type="Pfam" id="PF18198">
    <property type="entry name" value="AAA_lid_11"/>
    <property type="match status" value="1"/>
</dbReference>
<evidence type="ECO:0000256" key="12">
    <source>
        <dbReference type="ARBA" id="ARBA00023175"/>
    </source>
</evidence>
<dbReference type="InParanoid" id="A0A6P8ZXZ1"/>
<dbReference type="InterPro" id="IPR026983">
    <property type="entry name" value="DHC"/>
</dbReference>
<evidence type="ECO:0000256" key="4">
    <source>
        <dbReference type="ARBA" id="ARBA00022490"/>
    </source>
</evidence>
<keyword evidence="9" id="KW-0243">Dynein</keyword>
<keyword evidence="5" id="KW-0493">Microtubule</keyword>
<dbReference type="FunFam" id="1.10.8.1220:FF:000001">
    <property type="entry name" value="Dynein axonemal heavy chain 5"/>
    <property type="match status" value="1"/>
</dbReference>
<dbReference type="Gene3D" id="1.10.8.720">
    <property type="entry name" value="Region D6 of dynein motor"/>
    <property type="match status" value="1"/>
</dbReference>
<dbReference type="GO" id="GO:0005874">
    <property type="term" value="C:microtubule"/>
    <property type="evidence" value="ECO:0007669"/>
    <property type="project" value="UniProtKB-KW"/>
</dbReference>
<dbReference type="Gene3D" id="1.20.1270.280">
    <property type="match status" value="1"/>
</dbReference>
<feature type="compositionally biased region" description="Basic residues" evidence="16">
    <location>
        <begin position="81"/>
        <end position="90"/>
    </location>
</feature>
<dbReference type="SMART" id="SM00382">
    <property type="entry name" value="AAA"/>
    <property type="match status" value="2"/>
</dbReference>
<evidence type="ECO:0000256" key="13">
    <source>
        <dbReference type="ARBA" id="ARBA00023212"/>
    </source>
</evidence>
<dbReference type="FunFam" id="3.10.490.20:FF:000001">
    <property type="entry name" value="dynein heavy chain 7, axonemal"/>
    <property type="match status" value="1"/>
</dbReference>
<dbReference type="InterPro" id="IPR041466">
    <property type="entry name" value="Dynein_AAA5_ext"/>
</dbReference>
<dbReference type="FunFam" id="1.20.1270.280:FF:000001">
    <property type="entry name" value="dynein heavy chain 7, axonemal"/>
    <property type="match status" value="1"/>
</dbReference>
<dbReference type="FunFam" id="3.40.50.300:FF:001145">
    <property type="entry name" value="Putative dynein heavy chain"/>
    <property type="match status" value="1"/>
</dbReference>
<dbReference type="Pfam" id="PF03028">
    <property type="entry name" value="Dynein_heavy"/>
    <property type="match status" value="1"/>
</dbReference>
<keyword evidence="6" id="KW-0547">Nucleotide-binding</keyword>
<dbReference type="GO" id="GO:0045505">
    <property type="term" value="F:dynein intermediate chain binding"/>
    <property type="evidence" value="ECO:0007669"/>
    <property type="project" value="InterPro"/>
</dbReference>
<dbReference type="Gene3D" id="1.10.8.1220">
    <property type="match status" value="1"/>
</dbReference>
<dbReference type="GO" id="GO:0051959">
    <property type="term" value="F:dynein light intermediate chain binding"/>
    <property type="evidence" value="ECO:0007669"/>
    <property type="project" value="InterPro"/>
</dbReference>
<dbReference type="FunFam" id="3.20.180.20:FF:000003">
    <property type="entry name" value="Dynein heavy chain 12, axonemal"/>
    <property type="match status" value="1"/>
</dbReference>
<evidence type="ECO:0000313" key="19">
    <source>
        <dbReference type="RefSeq" id="XP_034250282.1"/>
    </source>
</evidence>
<keyword evidence="8" id="KW-0282">Flagellum</keyword>
<dbReference type="Pfam" id="PF12775">
    <property type="entry name" value="AAA_7"/>
    <property type="match status" value="1"/>
</dbReference>
<protein>
    <submittedName>
        <fullName evidence="19">Dynein heavy chain 1, axonemal-like</fullName>
    </submittedName>
</protein>
<evidence type="ECO:0000256" key="15">
    <source>
        <dbReference type="SAM" id="Coils"/>
    </source>
</evidence>
<dbReference type="InterPro" id="IPR041228">
    <property type="entry name" value="Dynein_C"/>
</dbReference>
<evidence type="ECO:0000256" key="11">
    <source>
        <dbReference type="ARBA" id="ARBA00023069"/>
    </source>
</evidence>
<dbReference type="FunFam" id="3.40.50.300:FF:001328">
    <property type="entry name" value="Dynein heavy chain 6, axonemal"/>
    <property type="match status" value="1"/>
</dbReference>
<dbReference type="GO" id="GO:0005930">
    <property type="term" value="C:axoneme"/>
    <property type="evidence" value="ECO:0007669"/>
    <property type="project" value="UniProtKB-SubCell"/>
</dbReference>
<dbReference type="Gene3D" id="3.20.180.20">
    <property type="entry name" value="Dynein heavy chain, N-terminal domain 2"/>
    <property type="match status" value="1"/>
</dbReference>
<dbReference type="InterPro" id="IPR027417">
    <property type="entry name" value="P-loop_NTPase"/>
</dbReference>
<dbReference type="RefSeq" id="XP_034250282.1">
    <property type="nucleotide sequence ID" value="XM_034394391.1"/>
</dbReference>
<dbReference type="SUPFAM" id="SSF52540">
    <property type="entry name" value="P-loop containing nucleoside triphosphate hydrolases"/>
    <property type="match status" value="4"/>
</dbReference>
<dbReference type="Pfam" id="PF12781">
    <property type="entry name" value="AAA_9"/>
    <property type="match status" value="1"/>
</dbReference>
<dbReference type="InterPro" id="IPR035706">
    <property type="entry name" value="AAA_9"/>
</dbReference>
<evidence type="ECO:0000256" key="8">
    <source>
        <dbReference type="ARBA" id="ARBA00022846"/>
    </source>
</evidence>
<dbReference type="GO" id="GO:0031514">
    <property type="term" value="C:motile cilium"/>
    <property type="evidence" value="ECO:0007669"/>
    <property type="project" value="UniProtKB-SubCell"/>
</dbReference>
<accession>A0A6P8ZXZ1</accession>
<dbReference type="Pfam" id="PF08393">
    <property type="entry name" value="DHC_N2"/>
    <property type="match status" value="1"/>
</dbReference>
<evidence type="ECO:0000256" key="5">
    <source>
        <dbReference type="ARBA" id="ARBA00022701"/>
    </source>
</evidence>
<dbReference type="InterPro" id="IPR024743">
    <property type="entry name" value="Dynein_HC_stalk"/>
</dbReference>
<dbReference type="InterPro" id="IPR042222">
    <property type="entry name" value="Dynein_2_N"/>
</dbReference>
<dbReference type="GeneID" id="117650789"/>
<evidence type="ECO:0000256" key="9">
    <source>
        <dbReference type="ARBA" id="ARBA00023017"/>
    </source>
</evidence>
<dbReference type="Pfam" id="PF18199">
    <property type="entry name" value="Dynein_C"/>
    <property type="match status" value="1"/>
</dbReference>
<dbReference type="FunFam" id="3.40.50.300:FF:002141">
    <property type="entry name" value="Dynein heavy chain"/>
    <property type="match status" value="1"/>
</dbReference>
<dbReference type="Gene3D" id="1.20.920.30">
    <property type="match status" value="1"/>
</dbReference>
<dbReference type="FunFam" id="1.20.920.20:FF:000001">
    <property type="entry name" value="dynein heavy chain 2, axonemal"/>
    <property type="match status" value="1"/>
</dbReference>
<feature type="region of interest" description="Disordered" evidence="16">
    <location>
        <begin position="1"/>
        <end position="90"/>
    </location>
</feature>
<evidence type="ECO:0000256" key="14">
    <source>
        <dbReference type="ARBA" id="ARBA00023273"/>
    </source>
</evidence>
<sequence>MSQENVGSRQRTHVYCSGGVPGPMGPQSAPRGGGRGRPAAQTRVRGALHAPVRAPQRGASFVGRARPPLGAAPSPRPPRPSGRRARAGRRPHFLAAARVRRRGVRLQGYRWVDAGAVDFDPELLEWTVLDGAKQSHRLPRLYVRFRAEDPALFCQRVREAVEAREEAEAAIRFNLFVDCMPVDDLDDMDQGMLGALPGGALAANKHSVAKIEQEVRFSYKRTMCQLLLLAEMERHPDVFDFLVAPTRPPEKVPALASVPVDVSDFPQRRSHAYWENLFAIKEASEGMAKVVEECEKVAEQLLFTSSFGRNVSLDEFVVQQTHTTTKVIQSLRTQWLQRVADNIRLKLCDVGKGWYSLKEKSWDLHLMSKMHRLLSVTRLRMEAALHRLVKHSLELLVPMVQAPCQCCLGVDDAMVWGLNLVESPFCPATAPIFHLSLKLDVSGPQLTTDPAQYKEALKKIFDDAVLGAHTIPPVDPMLMTNLVYPDNLALSSVGLMDPWVDKQRDLLLTGLQCAAIPLQAYREEYHRFLDFYNLNVADYVSRYKEEEHTAAEFKEEVKERVKMRDNVLLTVPESIVIGPFLVNVAPARNALLAKSQALIDQMLQMYSQVLRTQLDAVLEEYADILTSIVQKPNSIEHVMEIRESMESAVHLIRTLEDTARRLLFEYEVLDYFWFSLSDDDFNAKWEAVAWPHKLSKVIANTTENLIEETQKFLTLHIGDEMVHQEDIEYLTERVVHLQGESNFDKVHELAIEISRIWKMMKEKQEEGLVLNRRQKLFDLPVTPYDDLNRLVKEFQPYRDLWTTASEWVQAREIWMDNPLSNVDGDSVERIIADSYKTMTKLTRTFAEIPLVQKVAVDVKEAIDDFRPMVPLLVALRNPGLRQRHFDELRQETGVNIKVAPNLTFKMCLEAGVQAHKDVVVLIAETAGKEYSIESALEKIEKEWEAVMMDVQPYKSTGTYIMKVTDEELQMLDDHILAVQQMSFSPFVGVFGKPVADWEGKLRLMAEVLEEWIQLQIQWMYLEPIFCSEDIARQLPAEMKKYGSMERFWRRIMKMASEYPKVLAICPDKRLLEQIKENRALLEQVLKGLSEYLEDKRMAFPRFYFLSDDELLEILAQNRNPLAVQPHLRKCFENIYKLHFDEADLKITTMFSAEGESVELIPHMYPKGNVEAWLSKVEETMQTTVQETLGQALSDMEGRSRAEWVLRWPGQVVIAGCQTAWTTHVEEAIQEGTLAAFQTRMHEYIDTYRALVRGQLSRMERQVMSALIVVELHARDVLDGLVEQRVATTNDFDWMSQLRYYWVEGEEATLKVRAVNAEFQYGYEYLGNSGRLVITPLTDRCYLTLTGALHLYFGGAPAGPAGTGKTETTKDLAKAMAIQCVVFNCSDQLDVQAMGKFFKGIASAGAWACFDEFNRIDIEVLSVVAQQVVSIQKALAARMQRFQFEGVEIALKPAAAVFITMNPGYAGRTELPDNLKALFRPVAMMVPNYTLIAEISLFSFGFNDARELANKITTTFKLSSEQLSSQDHYDFGMRAVKTVIAVAGNLKREKPDMGEPQIVLRAIRDVNVPKFLRDDLKLFNGIVSDLFPRLKEEQVDYGVLLEAIGRVCTQRGLRDVEGFVEKVLQLYDTTVVRHGLMLVGPTGSGKTKCYEVLKDAMTLLSGKQSPSGTPFTPVHAAVLNPKAITMGQLYGEFDAVTHEWTDGILPSLVRVGAAAVDADKRWFVFDGPVDAVWIENMNTVLDDNKKLCLTSGEIIKMTEHMTMMFEVADLAVASPATVSRCGMVYLEPGVLGLRPFLECWLRTLPQHGLDALPSLAEDLLALLDTSVPEAGLHATGRPSPSRLIPPASLLAPWVALAVVWSVGATCDNASRHKFSAWLRRTMATQGHGPAFPSEGLVYDYRLHDGGFQDPTDDGEPAAPRWLHWMHDQEPYAIPEDALYSDIEVPTLDTRRCGAMLELLVTQGRNVACVGPTGTGKTLTVVAKLTRGLPDKYIADCLCFSARTSANQTQDVIDSKLDRRRKGVFGPPQNKRQLLFIDDFNMPALEVYGAQPPIELIRQWLDFQGWYDRKAVGEFRQIVDVNLVVAMGPPGGGRNAVTPRVMRHFHYLAFPELEDHSKATIFGTISRWWLERTDGLLGELDRLVLATLDVYDVVLKELLPTPTKTHYTFNVRDLSKVFQGVLMASPKNVTTLDQLLVLWYHENLRVYQDRLVNDRDRSWFAERLRSVLRTRFSQDPVGQETLYFGDVANVEREYVRITDVDKLSDVLQELLDDLNSQSTAPMQLVLFTDAMQHVCRIARVLRQPQGNALLLGMGGSGRRSLTKLAAFAMELTCYSIELSRAYGLAEWRDDIKTLLLKAGLHMRESVFLFSDTQIKSESFLEDLNSILNAGDVPNIYDAEELDKIYQQMRGVVTERGLQATRSNMVAAYQRCVKSNLHCIIAMSPIGDLFRARLRMFPALVNCCTIDWFSAWPDTALQSVALRFLSNIPDLSVPPAVLDGMVAVCRGMHTSVEAASELFVQELSRHCYVTPTSFLELLTSYSDLLMRKRAELDQGVVRLRKGLHKLHKTAEEVAELQKDLAAMRPSLLKAQQETVLMLDRIAADTVQVEKAGEEVQKEEKVASEKSAECAAIAEDAEADLAEAMPALREAEKSLQALNKNDISEVRALKKPPAGVVLVIEAICIAMGVPPNKVPGAKLGEKVNDFWTPGTALLASPDQFLSSLVNYDKENMTEEAVKKLKPYIENPQFQPSFVVKVSKACGSLCVWTHAIYKFYFVNLNVKPKKQKLAEANRELQATQKQLQATQERMAKIVAGLEALQAELRATESKKAELEARAQQCEDRMDRARRLLGGVASEQGRWADTVKELEAGKDVLIGDVLISAGAVAYLTVFTDRYRRELLQRWKAALQAAAVPHNPGCGPVATLGDPVAVRLWQVDGLPRDALSIESAVLVAHSRRWPLFIDPQGQANRWIRSTFKDKELVVLKLSDRALMRSLETAIRYGFPALLENVGEELDPALEPVLSRATFQQGASVVMKLGDTMVPYNPSFKLFITTKLANPHYLPEVAIKVLLVNFALVPSGLTDQLLALVVSEERPDLEEARSAIVTSCAQMKLELKEIEDHTLELLSASEGSPVDDIDLILSLEASKLKSDEILAKVEASEETQKEIDRTRAGYLPVANRAQILYFCLNDLARLDPMYQYSLEWFTAIFVAAMRASAKGEAEQEELQARIRAINDAFTFSLYGNVCRSLFERHKLWFAVLVCARIHLYHGAIQPAEWQFFLSAGIPDAMEPNPAPAWLSPRAWSELLAMRKLDRLREFAQSFPQGIAQYKTIFDSERPHGEPLPEPWQSRLDGFQRLLLLRALRPDKLTEGLQGWLTRQLGARFVEPQAADVATMFKDASPTIPLVFVLSAGTDPAQELFVFADKMRMAKRLGVISLGQGQGPRAEAMLLQAMEDGSWVFFQNCHLAPSWMPRLEQLLEGVTEDGVHRDFRLWLTSTPSPSFPVAILQASSKMTVEPPRGVKANLLRAFLSQIPAYEDLFNSQHSKALPFRRLALSLTLFHAVVLERRKFGALGFNIPYEFTEGDLRICLSQLHMFLMEYHDVPVKVMRYTAGQINYGGRVTDDWDRRTIAHLLSQHYDHAVVQADHKFDDAGIYKQLPDATLMPDYLTYLRTLPINDRPQLFGLHPNADISCAQNTAYSGLAALVSLQPRAGGGGGGPSAEQASMETATALLRQIPPPLDVNAIMNKYPVSYEESFNTVLVQEVLRYNKLLATVTQSLQDLVRAVQGLVVMSAALEAVADSLAANAVPQLWAAKAYPSLKPLGAWVSDLRARLAFLATWAERGIPAAFWISGFYFPQAFLTGTLQNYARKHVVSIDTIGFAFRVLADRPSARPQEGCVIYGLFMEGARWHPSEAVVAESLPKELYTDMPPMLLLPEPHHKEAAAGLYVCPVYKTLQRAGTLSTTGHSTNYVLAVELASKRPQGHWVGRGVALFCALDY</sequence>
<reference evidence="19" key="1">
    <citation type="submission" date="2025-08" db="UniProtKB">
        <authorList>
            <consortium name="RefSeq"/>
        </authorList>
    </citation>
    <scope>IDENTIFICATION</scope>
    <source>
        <tissue evidence="19">Total insect</tissue>
    </source>
</reference>
<dbReference type="Gene3D" id="1.20.140.100">
    <property type="entry name" value="Dynein heavy chain, N-terminal domain 2"/>
    <property type="match status" value="1"/>
</dbReference>
<dbReference type="Gene3D" id="6.10.140.1060">
    <property type="match status" value="1"/>
</dbReference>
<proteinExistence type="inferred from homology"/>
<dbReference type="InterPro" id="IPR041589">
    <property type="entry name" value="DNAH3_AAA_lid_1"/>
</dbReference>
<comment type="subcellular location">
    <subcellularLocation>
        <location evidence="1">Cell projection</location>
        <location evidence="1">Cilium</location>
        <location evidence="1">Flagellum</location>
    </subcellularLocation>
    <subcellularLocation>
        <location evidence="2">Cytoplasm</location>
        <location evidence="2">Cytoskeleton</location>
        <location evidence="2">Cilium axoneme</location>
    </subcellularLocation>
</comment>
<dbReference type="GO" id="GO:0003341">
    <property type="term" value="P:cilium movement"/>
    <property type="evidence" value="ECO:0007669"/>
    <property type="project" value="UniProtKB-ARBA"/>
</dbReference>
<dbReference type="InterPro" id="IPR042219">
    <property type="entry name" value="AAA_lid_11_sf"/>
</dbReference>
<dbReference type="Proteomes" id="UP000515158">
    <property type="component" value="Unplaced"/>
</dbReference>
<dbReference type="PANTHER" id="PTHR22878">
    <property type="entry name" value="DYNEIN HEAVY CHAIN 6, AXONEMAL-LIKE-RELATED"/>
    <property type="match status" value="1"/>
</dbReference>
<dbReference type="GO" id="GO:0030286">
    <property type="term" value="C:dynein complex"/>
    <property type="evidence" value="ECO:0007669"/>
    <property type="project" value="UniProtKB-KW"/>
</dbReference>
<dbReference type="GO" id="GO:0005524">
    <property type="term" value="F:ATP binding"/>
    <property type="evidence" value="ECO:0007669"/>
    <property type="project" value="UniProtKB-KW"/>
</dbReference>
<feature type="compositionally biased region" description="Low complexity" evidence="16">
    <location>
        <begin position="63"/>
        <end position="73"/>
    </location>
</feature>
<dbReference type="FunFam" id="1.20.140.100:FF:000004">
    <property type="entry name" value="Dynein axonemal heavy chain 6"/>
    <property type="match status" value="1"/>
</dbReference>
<dbReference type="Gene3D" id="1.10.8.710">
    <property type="match status" value="1"/>
</dbReference>